<evidence type="ECO:0008006" key="7">
    <source>
        <dbReference type="Google" id="ProtNLM"/>
    </source>
</evidence>
<accession>A0AAD8EHS1</accession>
<organism evidence="5 6">
    <name type="scientific">Diploptera punctata</name>
    <name type="common">Pacific beetle cockroach</name>
    <dbReference type="NCBI Taxonomy" id="6984"/>
    <lineage>
        <taxon>Eukaryota</taxon>
        <taxon>Metazoa</taxon>
        <taxon>Ecdysozoa</taxon>
        <taxon>Arthropoda</taxon>
        <taxon>Hexapoda</taxon>
        <taxon>Insecta</taxon>
        <taxon>Pterygota</taxon>
        <taxon>Neoptera</taxon>
        <taxon>Polyneoptera</taxon>
        <taxon>Dictyoptera</taxon>
        <taxon>Blattodea</taxon>
        <taxon>Blaberoidea</taxon>
        <taxon>Blaberidae</taxon>
        <taxon>Diplopterinae</taxon>
        <taxon>Diploptera</taxon>
    </lineage>
</organism>
<keyword evidence="6" id="KW-1185">Reference proteome</keyword>
<gene>
    <name evidence="5" type="ORF">L9F63_027722</name>
</gene>
<dbReference type="Pfam" id="PF01408">
    <property type="entry name" value="GFO_IDH_MocA"/>
    <property type="match status" value="1"/>
</dbReference>
<dbReference type="PANTHER" id="PTHR42840:SF3">
    <property type="entry name" value="BINDING ROSSMANN FOLD OXIDOREDUCTASE, PUTATIVE (AFU_ORTHOLOGUE AFUA_2G10240)-RELATED"/>
    <property type="match status" value="1"/>
</dbReference>
<protein>
    <recommendedName>
        <fullName evidence="7">Inositol 2-dehydrogenase</fullName>
    </recommendedName>
</protein>
<feature type="domain" description="Gfo/Idh/MocA-like oxidoreductase N-terminal" evidence="3">
    <location>
        <begin position="47"/>
        <end position="166"/>
    </location>
</feature>
<dbReference type="Proteomes" id="UP001233999">
    <property type="component" value="Unassembled WGS sequence"/>
</dbReference>
<reference evidence="5" key="1">
    <citation type="journal article" date="2023" name="IScience">
        <title>Live-bearing cockroach genome reveals convergent evolutionary mechanisms linked to viviparity in insects and beyond.</title>
        <authorList>
            <person name="Fouks B."/>
            <person name="Harrison M.C."/>
            <person name="Mikhailova A.A."/>
            <person name="Marchal E."/>
            <person name="English S."/>
            <person name="Carruthers M."/>
            <person name="Jennings E.C."/>
            <person name="Chiamaka E.L."/>
            <person name="Frigard R.A."/>
            <person name="Pippel M."/>
            <person name="Attardo G.M."/>
            <person name="Benoit J.B."/>
            <person name="Bornberg-Bauer E."/>
            <person name="Tobe S.S."/>
        </authorList>
    </citation>
    <scope>NUCLEOTIDE SEQUENCE</scope>
    <source>
        <strain evidence="5">Stay&amp;Tobe</strain>
    </source>
</reference>
<evidence type="ECO:0000259" key="4">
    <source>
        <dbReference type="Pfam" id="PF22725"/>
    </source>
</evidence>
<evidence type="ECO:0000313" key="5">
    <source>
        <dbReference type="EMBL" id="KAJ9591070.1"/>
    </source>
</evidence>
<proteinExistence type="inferred from homology"/>
<evidence type="ECO:0000313" key="6">
    <source>
        <dbReference type="Proteomes" id="UP001233999"/>
    </source>
</evidence>
<dbReference type="GO" id="GO:0006740">
    <property type="term" value="P:NADPH regeneration"/>
    <property type="evidence" value="ECO:0007669"/>
    <property type="project" value="TreeGrafter"/>
</dbReference>
<dbReference type="InterPro" id="IPR036291">
    <property type="entry name" value="NAD(P)-bd_dom_sf"/>
</dbReference>
<dbReference type="InterPro" id="IPR000683">
    <property type="entry name" value="Gfo/Idh/MocA-like_OxRdtase_N"/>
</dbReference>
<dbReference type="SUPFAM" id="SSF55347">
    <property type="entry name" value="Glyceraldehyde-3-phosphate dehydrogenase-like, C-terminal domain"/>
    <property type="match status" value="1"/>
</dbReference>
<sequence>MATAHFSTPSPYKTERPSAPEEDFLYTRFAKDFSLKTESEGSNKVIGIALFGAGRAGTVHLRNLVKNPRVDLLYIVEDLESKWENIRKYWQIENVKFLSSKDQEQVFKDSRVDAVIVASPTFTHESIVTGALLNGKDVFCEKPIAENNTSTENCFRLARERKQHLFCAFNKRFDPSYQHLRKRVQAGEVGHVHMIKISGKSSPLASLDYLKTSGGCFHDTVVHDIDVMCWMLGEYPSRVAACSQAHIPEIAAIGDHDTAAVIFTFPSGTIGILDWCRYSSYGYDHRLEVFGPKGIIMCENERPLSGIKSQTNGLEGPLSVSNYYTFSSRYCTAYANEMEHFLDVLQGKAEMATRGPEAMAVIRIATACEKSARTGRFVDMEWGPEFDERGS</sequence>
<dbReference type="GO" id="GO:0005737">
    <property type="term" value="C:cytoplasm"/>
    <property type="evidence" value="ECO:0007669"/>
    <property type="project" value="TreeGrafter"/>
</dbReference>
<dbReference type="Gene3D" id="3.30.360.10">
    <property type="entry name" value="Dihydrodipicolinate Reductase, domain 2"/>
    <property type="match status" value="1"/>
</dbReference>
<reference evidence="5" key="2">
    <citation type="submission" date="2023-05" db="EMBL/GenBank/DDBJ databases">
        <authorList>
            <person name="Fouks B."/>
        </authorList>
    </citation>
    <scope>NUCLEOTIDE SEQUENCE</scope>
    <source>
        <strain evidence="5">Stay&amp;Tobe</strain>
        <tissue evidence="5">Testes</tissue>
    </source>
</reference>
<dbReference type="InterPro" id="IPR055170">
    <property type="entry name" value="GFO_IDH_MocA-like_dom"/>
</dbReference>
<comment type="similarity">
    <text evidence="1">Belongs to the Gfo/Idh/MocA family.</text>
</comment>
<keyword evidence="2" id="KW-0560">Oxidoreductase</keyword>
<comment type="caution">
    <text evidence="5">The sequence shown here is derived from an EMBL/GenBank/DDBJ whole genome shotgun (WGS) entry which is preliminary data.</text>
</comment>
<name>A0AAD8EHS1_DIPPU</name>
<feature type="domain" description="GFO/IDH/MocA-like oxidoreductase" evidence="4">
    <location>
        <begin position="177"/>
        <end position="296"/>
    </location>
</feature>
<dbReference type="Gene3D" id="3.40.50.720">
    <property type="entry name" value="NAD(P)-binding Rossmann-like Domain"/>
    <property type="match status" value="1"/>
</dbReference>
<dbReference type="Pfam" id="PF22725">
    <property type="entry name" value="GFO_IDH_MocA_C3"/>
    <property type="match status" value="1"/>
</dbReference>
<evidence type="ECO:0000256" key="1">
    <source>
        <dbReference type="ARBA" id="ARBA00010928"/>
    </source>
</evidence>
<dbReference type="EMBL" id="JASPKZ010003903">
    <property type="protein sequence ID" value="KAJ9591070.1"/>
    <property type="molecule type" value="Genomic_DNA"/>
</dbReference>
<dbReference type="GO" id="GO:0016491">
    <property type="term" value="F:oxidoreductase activity"/>
    <property type="evidence" value="ECO:0007669"/>
    <property type="project" value="UniProtKB-KW"/>
</dbReference>
<evidence type="ECO:0000259" key="3">
    <source>
        <dbReference type="Pfam" id="PF01408"/>
    </source>
</evidence>
<dbReference type="SUPFAM" id="SSF51735">
    <property type="entry name" value="NAD(P)-binding Rossmann-fold domains"/>
    <property type="match status" value="1"/>
</dbReference>
<dbReference type="GO" id="GO:0000166">
    <property type="term" value="F:nucleotide binding"/>
    <property type="evidence" value="ECO:0007669"/>
    <property type="project" value="InterPro"/>
</dbReference>
<dbReference type="AlphaFoldDB" id="A0AAD8EHS1"/>
<evidence type="ECO:0000256" key="2">
    <source>
        <dbReference type="ARBA" id="ARBA00023002"/>
    </source>
</evidence>
<dbReference type="PANTHER" id="PTHR42840">
    <property type="entry name" value="NAD(P)-BINDING ROSSMANN-FOLD SUPERFAMILY PROTEIN-RELATED"/>
    <property type="match status" value="1"/>
</dbReference>